<keyword evidence="2" id="KW-0677">Repeat</keyword>
<dbReference type="InterPro" id="IPR007737">
    <property type="entry name" value="Mga_HTH"/>
</dbReference>
<feature type="domain" description="PTS EIIB type-2" evidence="7">
    <location>
        <begin position="432"/>
        <end position="522"/>
    </location>
</feature>
<dbReference type="InterPro" id="IPR002178">
    <property type="entry name" value="PTS_EIIA_type-2_dom"/>
</dbReference>
<accession>A0A6N3EJZ1</accession>
<dbReference type="PANTHER" id="PTHR30185">
    <property type="entry name" value="CRYPTIC BETA-GLUCOSIDE BGL OPERON ANTITERMINATOR"/>
    <property type="match status" value="1"/>
</dbReference>
<dbReference type="GO" id="GO:0009401">
    <property type="term" value="P:phosphoenolpyruvate-dependent sugar phosphotransferase system"/>
    <property type="evidence" value="ECO:0007669"/>
    <property type="project" value="InterPro"/>
</dbReference>
<evidence type="ECO:0000256" key="5">
    <source>
        <dbReference type="ARBA" id="ARBA00023163"/>
    </source>
</evidence>
<protein>
    <submittedName>
        <fullName evidence="9">Transcriptional regulator MtlR</fullName>
    </submittedName>
</protein>
<dbReference type="Pfam" id="PF00874">
    <property type="entry name" value="PRD"/>
    <property type="match status" value="2"/>
</dbReference>
<dbReference type="Pfam" id="PF08279">
    <property type="entry name" value="HTH_11"/>
    <property type="match status" value="1"/>
</dbReference>
<dbReference type="Gene3D" id="3.40.930.10">
    <property type="entry name" value="Mannitol-specific EII, Chain A"/>
    <property type="match status" value="1"/>
</dbReference>
<dbReference type="PROSITE" id="PS51372">
    <property type="entry name" value="PRD_2"/>
    <property type="match status" value="2"/>
</dbReference>
<dbReference type="InterPro" id="IPR011608">
    <property type="entry name" value="PRD"/>
</dbReference>
<evidence type="ECO:0000256" key="4">
    <source>
        <dbReference type="ARBA" id="ARBA00023159"/>
    </source>
</evidence>
<organism evidence="9">
    <name type="scientific">Intestinibacter bartlettii</name>
    <dbReference type="NCBI Taxonomy" id="261299"/>
    <lineage>
        <taxon>Bacteria</taxon>
        <taxon>Bacillati</taxon>
        <taxon>Bacillota</taxon>
        <taxon>Clostridia</taxon>
        <taxon>Peptostreptococcales</taxon>
        <taxon>Peptostreptococcaceae</taxon>
        <taxon>Intestinibacter</taxon>
    </lineage>
</organism>
<dbReference type="Gene3D" id="1.10.1790.10">
    <property type="entry name" value="PRD domain"/>
    <property type="match status" value="2"/>
</dbReference>
<dbReference type="InterPro" id="IPR013196">
    <property type="entry name" value="HTH_11"/>
</dbReference>
<evidence type="ECO:0000259" key="8">
    <source>
        <dbReference type="PROSITE" id="PS51372"/>
    </source>
</evidence>
<evidence type="ECO:0000259" key="7">
    <source>
        <dbReference type="PROSITE" id="PS51099"/>
    </source>
</evidence>
<dbReference type="SUPFAM" id="SSF55804">
    <property type="entry name" value="Phoshotransferase/anion transport protein"/>
    <property type="match status" value="1"/>
</dbReference>
<evidence type="ECO:0000259" key="6">
    <source>
        <dbReference type="PROSITE" id="PS51094"/>
    </source>
</evidence>
<dbReference type="InterPro" id="IPR013011">
    <property type="entry name" value="PTS_EIIB_2"/>
</dbReference>
<gene>
    <name evidence="9" type="primary">mtlR_2</name>
    <name evidence="9" type="ORF">IBLFYP30_02546</name>
</gene>
<keyword evidence="5" id="KW-0804">Transcription</keyword>
<dbReference type="SUPFAM" id="SSF52794">
    <property type="entry name" value="PTS system IIB component-like"/>
    <property type="match status" value="1"/>
</dbReference>
<dbReference type="Pfam" id="PF00359">
    <property type="entry name" value="PTS_EIIA_2"/>
    <property type="match status" value="1"/>
</dbReference>
<sequence length="721" mass="83317">MKRKKISSRQKEIILLLAQNTSNKPITISEVAKELNISTRTVLRDMTKIESWLDENDFKFIKKPGVGIYLDETLDSKQFIIELLQEEKIEKSYTKEERKKFILSNLLTSSEPIKSYYFYKTLKISEGTLNNDFIEIEEWLDNFSIKLIRKPGTGIYVEGSEKDMRSAQVRLIYNSFEEQELIDIVKNVGNNIQKHNVIEISSENRLLNLIDKSIIKKVENSLSETIKDINLKISDSAFIGLVVHISLAVQRLRNGETISMEQDVLNELKSIEQFKTATKIAQQIEEEFDIKVPIDEIGYITMHLRGSKLRLETKNHNFSLDDVELMNIAKRLIELATDEFGFDFSTDKKLLNDLVNHMAPSLCRIKMGMDIRNPLLNQIKTEYKDIYDGVANIIYIIKEKLDIDNIPESEIAYLAMHFGSCMERNLIEEVEIRAVACCPTGIGTSRFLMTQLQKKFSNLKMVDTVSAIKIDEKALKDEGIDLIISTVEMKTSIRSVVVSPLLNLEDVAKIRHVLRKLAKDKVFKRDIRAFKEKQGNKNQNNQKGQLKKDEVMNFMIMSGNIVEFFKSIEVHEDVDCDDLEELINYSSFIFANNSKSALQIQKDLKRRINISTPFVDGIDIALLHCMTEEVENIRYASIRLSNEIMIDKENKTKYALFMLIPKEAQTYQRELLSNISENLIENDEFVDCIKHGDKEDIKGKFKSIVLDFYIRKMKLLSKKID</sequence>
<dbReference type="InterPro" id="IPR036388">
    <property type="entry name" value="WH-like_DNA-bd_sf"/>
</dbReference>
<dbReference type="GO" id="GO:0006355">
    <property type="term" value="P:regulation of DNA-templated transcription"/>
    <property type="evidence" value="ECO:0007669"/>
    <property type="project" value="InterPro"/>
</dbReference>
<dbReference type="SUPFAM" id="SSF63520">
    <property type="entry name" value="PTS-regulatory domain, PRD"/>
    <property type="match status" value="2"/>
</dbReference>
<dbReference type="EMBL" id="CACRUE010000036">
    <property type="protein sequence ID" value="VYU40244.1"/>
    <property type="molecule type" value="Genomic_DNA"/>
</dbReference>
<dbReference type="Gene3D" id="1.10.10.10">
    <property type="entry name" value="Winged helix-like DNA-binding domain superfamily/Winged helix DNA-binding domain"/>
    <property type="match status" value="1"/>
</dbReference>
<dbReference type="Pfam" id="PF02302">
    <property type="entry name" value="PTS_IIB"/>
    <property type="match status" value="1"/>
</dbReference>
<keyword evidence="1" id="KW-0808">Transferase</keyword>
<dbReference type="PROSITE" id="PS51094">
    <property type="entry name" value="PTS_EIIA_TYPE_2"/>
    <property type="match status" value="1"/>
</dbReference>
<keyword evidence="3" id="KW-0805">Transcription regulation</keyword>
<dbReference type="Gene3D" id="3.40.50.2300">
    <property type="match status" value="1"/>
</dbReference>
<feature type="domain" description="PRD" evidence="8">
    <location>
        <begin position="209"/>
        <end position="314"/>
    </location>
</feature>
<dbReference type="Pfam" id="PF05043">
    <property type="entry name" value="Mga"/>
    <property type="match status" value="1"/>
</dbReference>
<dbReference type="InterPro" id="IPR016152">
    <property type="entry name" value="PTrfase/Anion_transptr"/>
</dbReference>
<keyword evidence="4" id="KW-0010">Activator</keyword>
<dbReference type="InterPro" id="IPR003501">
    <property type="entry name" value="PTS_EIIB_2/3"/>
</dbReference>
<proteinExistence type="predicted"/>
<evidence type="ECO:0000256" key="1">
    <source>
        <dbReference type="ARBA" id="ARBA00022679"/>
    </source>
</evidence>
<feature type="domain" description="PRD" evidence="8">
    <location>
        <begin position="320"/>
        <end position="428"/>
    </location>
</feature>
<dbReference type="PROSITE" id="PS51099">
    <property type="entry name" value="PTS_EIIB_TYPE_2"/>
    <property type="match status" value="1"/>
</dbReference>
<name>A0A6N3EJZ1_9FIRM</name>
<dbReference type="InterPro" id="IPR036095">
    <property type="entry name" value="PTS_EIIB-like_sf"/>
</dbReference>
<evidence type="ECO:0000256" key="2">
    <source>
        <dbReference type="ARBA" id="ARBA00022737"/>
    </source>
</evidence>
<dbReference type="InterPro" id="IPR050661">
    <property type="entry name" value="BglG_antiterminators"/>
</dbReference>
<dbReference type="GO" id="GO:0008982">
    <property type="term" value="F:protein-N(PI)-phosphohistidine-sugar phosphotransferase activity"/>
    <property type="evidence" value="ECO:0007669"/>
    <property type="project" value="InterPro"/>
</dbReference>
<feature type="domain" description="PTS EIIA type-2" evidence="6">
    <location>
        <begin position="563"/>
        <end position="704"/>
    </location>
</feature>
<evidence type="ECO:0000256" key="3">
    <source>
        <dbReference type="ARBA" id="ARBA00023015"/>
    </source>
</evidence>
<dbReference type="InterPro" id="IPR036634">
    <property type="entry name" value="PRD_sf"/>
</dbReference>
<dbReference type="RefSeq" id="WP_055088954.1">
    <property type="nucleotide sequence ID" value="NZ_BAABYO010000001.1"/>
</dbReference>
<dbReference type="AlphaFoldDB" id="A0A6N3EJZ1"/>
<evidence type="ECO:0000313" key="9">
    <source>
        <dbReference type="EMBL" id="VYU40244.1"/>
    </source>
</evidence>
<dbReference type="CDD" id="cd05568">
    <property type="entry name" value="PTS_IIB_bgl_like"/>
    <property type="match status" value="1"/>
</dbReference>
<dbReference type="PANTHER" id="PTHR30185:SF18">
    <property type="entry name" value="TRANSCRIPTIONAL REGULATOR MTLR"/>
    <property type="match status" value="1"/>
</dbReference>
<reference evidence="9" key="1">
    <citation type="submission" date="2019-11" db="EMBL/GenBank/DDBJ databases">
        <authorList>
            <person name="Feng L."/>
        </authorList>
    </citation>
    <scope>NUCLEOTIDE SEQUENCE</scope>
    <source>
        <strain evidence="9">IbartlettiiLFYP30</strain>
    </source>
</reference>